<dbReference type="InterPro" id="IPR004451">
    <property type="entry name" value="MJ0586"/>
</dbReference>
<dbReference type="NCBIfam" id="TIGR00270">
    <property type="entry name" value="multiprotein bridging factor aMBF1"/>
    <property type="match status" value="1"/>
</dbReference>
<dbReference type="OrthoDB" id="11138at2157"/>
<reference evidence="4" key="1">
    <citation type="submission" date="2016-03" db="EMBL/GenBank/DDBJ databases">
        <authorList>
            <person name="Oger P.M."/>
        </authorList>
    </citation>
    <scope>NUCLEOTIDE SEQUENCE [LARGE SCALE GENOMIC DNA]</scope>
    <source>
        <strain evidence="4">OG-1</strain>
    </source>
</reference>
<protein>
    <submittedName>
        <fullName evidence="3">Transcriptional regulator</fullName>
    </submittedName>
</protein>
<dbReference type="InterPro" id="IPR001387">
    <property type="entry name" value="Cro/C1-type_HTH"/>
</dbReference>
<organism evidence="3 4">
    <name type="scientific">Thermococcus peptonophilus</name>
    <dbReference type="NCBI Taxonomy" id="53952"/>
    <lineage>
        <taxon>Archaea</taxon>
        <taxon>Methanobacteriati</taxon>
        <taxon>Methanobacteriota</taxon>
        <taxon>Thermococci</taxon>
        <taxon>Thermococcales</taxon>
        <taxon>Thermococcaceae</taxon>
        <taxon>Thermococcus</taxon>
    </lineage>
</organism>
<dbReference type="PROSITE" id="PS50943">
    <property type="entry name" value="HTH_CROC1"/>
    <property type="match status" value="1"/>
</dbReference>
<dbReference type="Pfam" id="PF01381">
    <property type="entry name" value="HTH_3"/>
    <property type="match status" value="1"/>
</dbReference>
<evidence type="ECO:0000259" key="2">
    <source>
        <dbReference type="PROSITE" id="PS50943"/>
    </source>
</evidence>
<dbReference type="InterPro" id="IPR010982">
    <property type="entry name" value="Lambda_DNA-bd_dom_sf"/>
</dbReference>
<keyword evidence="4" id="KW-1185">Reference proteome</keyword>
<dbReference type="SMART" id="SM00530">
    <property type="entry name" value="HTH_XRE"/>
    <property type="match status" value="1"/>
</dbReference>
<dbReference type="SUPFAM" id="SSF47413">
    <property type="entry name" value="lambda repressor-like DNA-binding domains"/>
    <property type="match status" value="1"/>
</dbReference>
<evidence type="ECO:0000313" key="3">
    <source>
        <dbReference type="EMBL" id="AMQ18267.1"/>
    </source>
</evidence>
<dbReference type="KEGG" id="tpep:A0127_03320"/>
<dbReference type="RefSeq" id="WP_062387937.1">
    <property type="nucleotide sequence ID" value="NZ_CP014750.1"/>
</dbReference>
<proteinExistence type="predicted"/>
<dbReference type="CDD" id="cd00093">
    <property type="entry name" value="HTH_XRE"/>
    <property type="match status" value="1"/>
</dbReference>
<sequence length="180" mass="20684">MGKAKPRYCEICGSPIRGPGHRIRIEGAEVLVCDRCYEKYGGKKPGTFSIMPTGRQPRRTARPASRPKPQPRPYQPKPLVTEEIVEDFAERVYRAIQRSGKSYEELSHEIGLSVNDLRAIAHGYREPTIKEARKLEKYFKIKLIESAGEESFEEKKTIPRDYEPTLGDIANIRIKKRKKK</sequence>
<dbReference type="Proteomes" id="UP000073604">
    <property type="component" value="Chromosome"/>
</dbReference>
<feature type="region of interest" description="Disordered" evidence="1">
    <location>
        <begin position="47"/>
        <end position="78"/>
    </location>
</feature>
<name>A0A142CU15_9EURY</name>
<accession>A0A142CU15</accession>
<dbReference type="STRING" id="53952.A0127_03320"/>
<dbReference type="EMBL" id="CP014750">
    <property type="protein sequence ID" value="AMQ18267.1"/>
    <property type="molecule type" value="Genomic_DNA"/>
</dbReference>
<dbReference type="AlphaFoldDB" id="A0A142CU15"/>
<dbReference type="Gene3D" id="1.10.260.40">
    <property type="entry name" value="lambda repressor-like DNA-binding domains"/>
    <property type="match status" value="1"/>
</dbReference>
<gene>
    <name evidence="3" type="ORF">A0127_03320</name>
</gene>
<evidence type="ECO:0000313" key="4">
    <source>
        <dbReference type="Proteomes" id="UP000073604"/>
    </source>
</evidence>
<dbReference type="GO" id="GO:0003677">
    <property type="term" value="F:DNA binding"/>
    <property type="evidence" value="ECO:0007669"/>
    <property type="project" value="InterPro"/>
</dbReference>
<feature type="compositionally biased region" description="Pro residues" evidence="1">
    <location>
        <begin position="66"/>
        <end position="76"/>
    </location>
</feature>
<feature type="domain" description="HTH cro/C1-type" evidence="2">
    <location>
        <begin position="104"/>
        <end position="146"/>
    </location>
</feature>
<dbReference type="GeneID" id="27139544"/>
<evidence type="ECO:0000256" key="1">
    <source>
        <dbReference type="SAM" id="MobiDB-lite"/>
    </source>
</evidence>